<organism evidence="3 4">
    <name type="scientific">Hyaloscypha variabilis (strain UAMH 11265 / GT02V1 / F)</name>
    <name type="common">Meliniomyces variabilis</name>
    <dbReference type="NCBI Taxonomy" id="1149755"/>
    <lineage>
        <taxon>Eukaryota</taxon>
        <taxon>Fungi</taxon>
        <taxon>Dikarya</taxon>
        <taxon>Ascomycota</taxon>
        <taxon>Pezizomycotina</taxon>
        <taxon>Leotiomycetes</taxon>
        <taxon>Helotiales</taxon>
        <taxon>Hyaloscyphaceae</taxon>
        <taxon>Hyaloscypha</taxon>
        <taxon>Hyaloscypha variabilis</taxon>
    </lineage>
</organism>
<feature type="compositionally biased region" description="Basic and acidic residues" evidence="2">
    <location>
        <begin position="262"/>
        <end position="286"/>
    </location>
</feature>
<feature type="coiled-coil region" evidence="1">
    <location>
        <begin position="175"/>
        <end position="250"/>
    </location>
</feature>
<protein>
    <submittedName>
        <fullName evidence="3">Uncharacterized protein</fullName>
    </submittedName>
</protein>
<name>A0A2J6R726_HYAVF</name>
<evidence type="ECO:0000313" key="3">
    <source>
        <dbReference type="EMBL" id="PMD34314.1"/>
    </source>
</evidence>
<feature type="region of interest" description="Disordered" evidence="2">
    <location>
        <begin position="259"/>
        <end position="286"/>
    </location>
</feature>
<reference evidence="3 4" key="1">
    <citation type="submission" date="2016-04" db="EMBL/GenBank/DDBJ databases">
        <title>A degradative enzymes factory behind the ericoid mycorrhizal symbiosis.</title>
        <authorList>
            <consortium name="DOE Joint Genome Institute"/>
            <person name="Martino E."/>
            <person name="Morin E."/>
            <person name="Grelet G."/>
            <person name="Kuo A."/>
            <person name="Kohler A."/>
            <person name="Daghino S."/>
            <person name="Barry K."/>
            <person name="Choi C."/>
            <person name="Cichocki N."/>
            <person name="Clum A."/>
            <person name="Copeland A."/>
            <person name="Hainaut M."/>
            <person name="Haridas S."/>
            <person name="Labutti K."/>
            <person name="Lindquist E."/>
            <person name="Lipzen A."/>
            <person name="Khouja H.-R."/>
            <person name="Murat C."/>
            <person name="Ohm R."/>
            <person name="Olson A."/>
            <person name="Spatafora J."/>
            <person name="Veneault-Fourrey C."/>
            <person name="Henrissat B."/>
            <person name="Grigoriev I."/>
            <person name="Martin F."/>
            <person name="Perotto S."/>
        </authorList>
    </citation>
    <scope>NUCLEOTIDE SEQUENCE [LARGE SCALE GENOMIC DNA]</scope>
    <source>
        <strain evidence="3 4">F</strain>
    </source>
</reference>
<evidence type="ECO:0000256" key="2">
    <source>
        <dbReference type="SAM" id="MobiDB-lite"/>
    </source>
</evidence>
<dbReference type="EMBL" id="KZ613954">
    <property type="protein sequence ID" value="PMD34314.1"/>
    <property type="molecule type" value="Genomic_DNA"/>
</dbReference>
<dbReference type="AlphaFoldDB" id="A0A2J6R726"/>
<keyword evidence="1" id="KW-0175">Coiled coil</keyword>
<accession>A0A2J6R726</accession>
<sequence>MEVQYDSQIVAIGKKAAKLNLNLQEVSDYYHTCHAAAKRSFSHPRVPQIYHQFIAERETWKHYFEDEFPGKDPLYNCFVAALDYIEREPERHINSEGEAGLKSTNHDLMGRIQQLEAAIQRKDLVTQSKDELLKIKEETLLADQALISGKDSIIKMRETELQREIDLVKSHENTIAWQSRDIRELRSKIAQLTKNIQDLDQKFNSKDSPHKLQNICDSRMKEVKKVNVTIRKRENEIRELRERLRMYEGVPGTFVVSPLAKGEAKKRSSKGKREKDLQNKSELMEY</sequence>
<evidence type="ECO:0000313" key="4">
    <source>
        <dbReference type="Proteomes" id="UP000235786"/>
    </source>
</evidence>
<gene>
    <name evidence="3" type="ORF">L207DRAFT_570928</name>
</gene>
<keyword evidence="4" id="KW-1185">Reference proteome</keyword>
<dbReference type="Proteomes" id="UP000235786">
    <property type="component" value="Unassembled WGS sequence"/>
</dbReference>
<dbReference type="OrthoDB" id="3542144at2759"/>
<proteinExistence type="predicted"/>
<evidence type="ECO:0000256" key="1">
    <source>
        <dbReference type="SAM" id="Coils"/>
    </source>
</evidence>